<evidence type="ECO:0000256" key="1">
    <source>
        <dbReference type="SAM" id="MobiDB-lite"/>
    </source>
</evidence>
<evidence type="ECO:0000313" key="3">
    <source>
        <dbReference type="Proteomes" id="UP000272942"/>
    </source>
</evidence>
<dbReference type="SUPFAM" id="SSF63825">
    <property type="entry name" value="YWTD domain"/>
    <property type="match status" value="1"/>
</dbReference>
<feature type="region of interest" description="Disordered" evidence="1">
    <location>
        <begin position="38"/>
        <end position="108"/>
    </location>
</feature>
<accession>A0A183AH72</accession>
<organism evidence="4">
    <name type="scientific">Echinostoma caproni</name>
    <dbReference type="NCBI Taxonomy" id="27848"/>
    <lineage>
        <taxon>Eukaryota</taxon>
        <taxon>Metazoa</taxon>
        <taxon>Spiralia</taxon>
        <taxon>Lophotrochozoa</taxon>
        <taxon>Platyhelminthes</taxon>
        <taxon>Trematoda</taxon>
        <taxon>Digenea</taxon>
        <taxon>Plagiorchiida</taxon>
        <taxon>Echinostomata</taxon>
        <taxon>Echinostomatoidea</taxon>
        <taxon>Echinostomatidae</taxon>
        <taxon>Echinostoma</taxon>
    </lineage>
</organism>
<evidence type="ECO:0000313" key="2">
    <source>
        <dbReference type="EMBL" id="VDP78019.1"/>
    </source>
</evidence>
<evidence type="ECO:0000313" key="4">
    <source>
        <dbReference type="WBParaSite" id="ECPE_0000632001-mRNA-1"/>
    </source>
</evidence>
<feature type="compositionally biased region" description="Low complexity" evidence="1">
    <location>
        <begin position="64"/>
        <end position="75"/>
    </location>
</feature>
<name>A0A183AH72_9TREM</name>
<gene>
    <name evidence="2" type="ORF">ECPE_LOCUS6307</name>
</gene>
<dbReference type="AlphaFoldDB" id="A0A183AH72"/>
<proteinExistence type="predicted"/>
<reference evidence="2 3" key="2">
    <citation type="submission" date="2018-11" db="EMBL/GenBank/DDBJ databases">
        <authorList>
            <consortium name="Pathogen Informatics"/>
        </authorList>
    </citation>
    <scope>NUCLEOTIDE SEQUENCE [LARGE SCALE GENOMIC DNA]</scope>
    <source>
        <strain evidence="2 3">Egypt</strain>
    </source>
</reference>
<protein>
    <submittedName>
        <fullName evidence="4">Ig-like domain-containing protein</fullName>
    </submittedName>
</protein>
<dbReference type="EMBL" id="UZAN01043301">
    <property type="protein sequence ID" value="VDP78019.1"/>
    <property type="molecule type" value="Genomic_DNA"/>
</dbReference>
<keyword evidence="3" id="KW-1185">Reference proteome</keyword>
<reference evidence="4" key="1">
    <citation type="submission" date="2016-06" db="UniProtKB">
        <authorList>
            <consortium name="WormBaseParasite"/>
        </authorList>
    </citation>
    <scope>IDENTIFICATION</scope>
</reference>
<sequence>MLNYIVNDIASYEKVGKIGEVDKRVILDDVNKLLQHLQVNPTAPPPSPPAHGDSNIAPKGGDHSTPSTVSPSGSTRNLGRFHTFGSRVRRSSRKSSSSGPETTPADMPTYAMYRDVEAARLNMKHNAAYHVLAKGKDCCIMRPGEVHQPVDMQIVSTNNPSTVIRCTLTTDVERSDLILWRQQINIERDNFLFEPRKGIKSLDRLIQTQGPVEIDIPGKIQVQYVRFHGKLIYMTCVISQSGNTEGGPSCSTNSLNSDYGLIVCCSAAGLNKADNFDTDSTESTEGEKGNFPMLDVSVRFERDSVGQERLEHPVLFGIDIDHTTGDIYAAQPANGMICRVSALNLQKVTGTWYLNEPRLSPYFLCYARSSIWATCPREDKIIILDLETDGFHHFSPSVSFGITPSHIVHTTDARIVLLDQNQSRLYWITKVHTTICVQSLDVHFTHRLRRQFMAIQPVDDAVTHVVSNASGMKSPLLGGILCAHDYGCSLIYPKREVARSKPIRASCLRLCAL</sequence>
<dbReference type="Proteomes" id="UP000272942">
    <property type="component" value="Unassembled WGS sequence"/>
</dbReference>
<dbReference type="OrthoDB" id="111250at2759"/>
<dbReference type="WBParaSite" id="ECPE_0000632001-mRNA-1">
    <property type="protein sequence ID" value="ECPE_0000632001-mRNA-1"/>
    <property type="gene ID" value="ECPE_0000632001"/>
</dbReference>